<comment type="caution">
    <text evidence="1">The sequence shown here is derived from an EMBL/GenBank/DDBJ whole genome shotgun (WGS) entry which is preliminary data.</text>
</comment>
<accession>A0ACB7YGW6</accession>
<dbReference type="Proteomes" id="UP000828048">
    <property type="component" value="Chromosome 8"/>
</dbReference>
<name>A0ACB7YGW6_9ERIC</name>
<proteinExistence type="predicted"/>
<sequence>MLTSDRKLTKRYNLLEKLTSDAEWLGQIFSKYGRVLDAFIPRKKSKNFLTTFGFVRFNTLKEAEEAIADLNGFIIRNKKMLVKLATFNAGKDQGGVHLGLFKDARKMEFRNRVTKVNNQDGVISGMAAAKKSFAEVVVGKLKVESRRITINAIGNEWLSRSAVAKLKSLATMESIRDVLRCKDVPQIEVKDMGSLWVVLTFSSAEQLQSVFDVELRWLHN</sequence>
<dbReference type="EMBL" id="CM037158">
    <property type="protein sequence ID" value="KAH7852881.1"/>
    <property type="molecule type" value="Genomic_DNA"/>
</dbReference>
<reference evidence="1 2" key="1">
    <citation type="journal article" date="2021" name="Hortic Res">
        <title>High-quality reference genome and annotation aids understanding of berry development for evergreen blueberry (Vaccinium darrowii).</title>
        <authorList>
            <person name="Yu J."/>
            <person name="Hulse-Kemp A.M."/>
            <person name="Babiker E."/>
            <person name="Staton M."/>
        </authorList>
    </citation>
    <scope>NUCLEOTIDE SEQUENCE [LARGE SCALE GENOMIC DNA]</scope>
    <source>
        <strain evidence="2">cv. NJ 8807/NJ 8810</strain>
        <tissue evidence="1">Young leaf</tissue>
    </source>
</reference>
<gene>
    <name evidence="1" type="ORF">Vadar_030477</name>
</gene>
<organism evidence="1 2">
    <name type="scientific">Vaccinium darrowii</name>
    <dbReference type="NCBI Taxonomy" id="229202"/>
    <lineage>
        <taxon>Eukaryota</taxon>
        <taxon>Viridiplantae</taxon>
        <taxon>Streptophyta</taxon>
        <taxon>Embryophyta</taxon>
        <taxon>Tracheophyta</taxon>
        <taxon>Spermatophyta</taxon>
        <taxon>Magnoliopsida</taxon>
        <taxon>eudicotyledons</taxon>
        <taxon>Gunneridae</taxon>
        <taxon>Pentapetalae</taxon>
        <taxon>asterids</taxon>
        <taxon>Ericales</taxon>
        <taxon>Ericaceae</taxon>
        <taxon>Vaccinioideae</taxon>
        <taxon>Vaccinieae</taxon>
        <taxon>Vaccinium</taxon>
    </lineage>
</organism>
<keyword evidence="2" id="KW-1185">Reference proteome</keyword>
<evidence type="ECO:0000313" key="1">
    <source>
        <dbReference type="EMBL" id="KAH7852881.1"/>
    </source>
</evidence>
<protein>
    <submittedName>
        <fullName evidence="1">Uncharacterized protein</fullName>
    </submittedName>
</protein>
<evidence type="ECO:0000313" key="2">
    <source>
        <dbReference type="Proteomes" id="UP000828048"/>
    </source>
</evidence>